<dbReference type="EMBL" id="JAAMPC010000002">
    <property type="protein sequence ID" value="KAG2324686.1"/>
    <property type="molecule type" value="Genomic_DNA"/>
</dbReference>
<evidence type="ECO:0000313" key="3">
    <source>
        <dbReference type="EMBL" id="KAG2324686.1"/>
    </source>
</evidence>
<accession>A0A8X7W7U5</accession>
<reference evidence="3 4" key="1">
    <citation type="submission" date="2020-02" db="EMBL/GenBank/DDBJ databases">
        <authorList>
            <person name="Ma Q."/>
            <person name="Huang Y."/>
            <person name="Song X."/>
            <person name="Pei D."/>
        </authorList>
    </citation>
    <scope>NUCLEOTIDE SEQUENCE [LARGE SCALE GENOMIC DNA]</scope>
    <source>
        <strain evidence="3">Sxm20200214</strain>
        <tissue evidence="3">Leaf</tissue>
    </source>
</reference>
<dbReference type="AlphaFoldDB" id="A0A8X7W7U5"/>
<dbReference type="Proteomes" id="UP000886595">
    <property type="component" value="Unassembled WGS sequence"/>
</dbReference>
<dbReference type="PANTHER" id="PTHR31286">
    <property type="entry name" value="GLYCINE-RICH CELL WALL STRUCTURAL PROTEIN 1.8-LIKE"/>
    <property type="match status" value="1"/>
</dbReference>
<gene>
    <name evidence="3" type="ORF">Bca52824_007414</name>
</gene>
<keyword evidence="4" id="KW-1185">Reference proteome</keyword>
<feature type="region of interest" description="Disordered" evidence="1">
    <location>
        <begin position="329"/>
        <end position="376"/>
    </location>
</feature>
<sequence length="376" mass="42286">MERWVEKPPEDYLQYIMVWVQMRNIPINHYTKKALWSLGDFAGKVVEVAFDPDKPQVMDYIRVLVKFNVANPLQRFKKVTTPGGEEINIRYDYERIQKRCYTCQRLTHEEDQCPLFIRKKEGMVSAGASYAESKRTDVTECLDDNDPLYGIIPEKFMGLDLVSGKPKIAKEVMEGMRSYLMGADGPEKSARIERVKKSLLDLENDPIGRKTTLMLEQEPSITTDLDKGKGVLFDFSKQNKGLSQSEKLMASAISAGIRVLQSGKGVSEVHVPDDLPSSTQLTFFQESSTGFRTGFFETSASGTNLKRGRARKRPGTFKRRNYGKAAVKADQETGKKFGEGVVTDGKRKANEDVEPSQSSARFKKPLVVTNEGPSNI</sequence>
<evidence type="ECO:0000259" key="2">
    <source>
        <dbReference type="Pfam" id="PF14392"/>
    </source>
</evidence>
<dbReference type="OrthoDB" id="1105191at2759"/>
<feature type="compositionally biased region" description="Basic and acidic residues" evidence="1">
    <location>
        <begin position="329"/>
        <end position="351"/>
    </location>
</feature>
<dbReference type="InterPro" id="IPR025836">
    <property type="entry name" value="Zn_knuckle_CX2CX4HX4C"/>
</dbReference>
<feature type="domain" description="Zinc knuckle CX2CX4HX4C" evidence="2">
    <location>
        <begin position="69"/>
        <end position="114"/>
    </location>
</feature>
<evidence type="ECO:0000256" key="1">
    <source>
        <dbReference type="SAM" id="MobiDB-lite"/>
    </source>
</evidence>
<protein>
    <recommendedName>
        <fullName evidence="2">Zinc knuckle CX2CX4HX4C domain-containing protein</fullName>
    </recommendedName>
</protein>
<comment type="caution">
    <text evidence="3">The sequence shown here is derived from an EMBL/GenBank/DDBJ whole genome shotgun (WGS) entry which is preliminary data.</text>
</comment>
<proteinExistence type="predicted"/>
<dbReference type="InterPro" id="IPR040256">
    <property type="entry name" value="At4g02000-like"/>
</dbReference>
<name>A0A8X7W7U5_BRACI</name>
<dbReference type="Pfam" id="PF14392">
    <property type="entry name" value="zf-CCHC_4"/>
    <property type="match status" value="1"/>
</dbReference>
<organism evidence="3 4">
    <name type="scientific">Brassica carinata</name>
    <name type="common">Ethiopian mustard</name>
    <name type="synonym">Abyssinian cabbage</name>
    <dbReference type="NCBI Taxonomy" id="52824"/>
    <lineage>
        <taxon>Eukaryota</taxon>
        <taxon>Viridiplantae</taxon>
        <taxon>Streptophyta</taxon>
        <taxon>Embryophyta</taxon>
        <taxon>Tracheophyta</taxon>
        <taxon>Spermatophyta</taxon>
        <taxon>Magnoliopsida</taxon>
        <taxon>eudicotyledons</taxon>
        <taxon>Gunneridae</taxon>
        <taxon>Pentapetalae</taxon>
        <taxon>rosids</taxon>
        <taxon>malvids</taxon>
        <taxon>Brassicales</taxon>
        <taxon>Brassicaceae</taxon>
        <taxon>Brassiceae</taxon>
        <taxon>Brassica</taxon>
    </lineage>
</organism>
<evidence type="ECO:0000313" key="4">
    <source>
        <dbReference type="Proteomes" id="UP000886595"/>
    </source>
</evidence>
<dbReference type="PANTHER" id="PTHR31286:SF178">
    <property type="entry name" value="DUF4283 DOMAIN-CONTAINING PROTEIN"/>
    <property type="match status" value="1"/>
</dbReference>